<dbReference type="Gene3D" id="3.30.160.60">
    <property type="entry name" value="Classic Zinc Finger"/>
    <property type="match status" value="1"/>
</dbReference>
<reference evidence="3 4" key="1">
    <citation type="submission" date="2014-04" db="EMBL/GenBank/DDBJ databases">
        <authorList>
            <consortium name="DOE Joint Genome Institute"/>
            <person name="Kuo A."/>
            <person name="Zuccaro A."/>
            <person name="Kohler A."/>
            <person name="Nagy L.G."/>
            <person name="Floudas D."/>
            <person name="Copeland A."/>
            <person name="Barry K.W."/>
            <person name="Cichocki N."/>
            <person name="Veneault-Fourrey C."/>
            <person name="LaButti K."/>
            <person name="Lindquist E.A."/>
            <person name="Lipzen A."/>
            <person name="Lundell T."/>
            <person name="Morin E."/>
            <person name="Murat C."/>
            <person name="Sun H."/>
            <person name="Tunlid A."/>
            <person name="Henrissat B."/>
            <person name="Grigoriev I.V."/>
            <person name="Hibbett D.S."/>
            <person name="Martin F."/>
            <person name="Nordberg H.P."/>
            <person name="Cantor M.N."/>
            <person name="Hua S.X."/>
        </authorList>
    </citation>
    <scope>NUCLEOTIDE SEQUENCE [LARGE SCALE GENOMIC DNA]</scope>
    <source>
        <strain evidence="3 4">MAFF 305830</strain>
    </source>
</reference>
<protein>
    <recommendedName>
        <fullName evidence="2">C2H2-type domain-containing protein</fullName>
    </recommendedName>
</protein>
<dbReference type="SUPFAM" id="SSF57667">
    <property type="entry name" value="beta-beta-alpha zinc fingers"/>
    <property type="match status" value="1"/>
</dbReference>
<dbReference type="PROSITE" id="PS50157">
    <property type="entry name" value="ZINC_FINGER_C2H2_2"/>
    <property type="match status" value="1"/>
</dbReference>
<dbReference type="EMBL" id="KN824285">
    <property type="protein sequence ID" value="KIM30253.1"/>
    <property type="molecule type" value="Genomic_DNA"/>
</dbReference>
<sequence length="142" mass="15840">MTHVENRSHICGHCNKGFVRKNELKKHFPCKTLRKKQSSAKRVLNLSPLDVSLDTTGQGTLPTIAEAQPFSPQSEPSSAASTATTFFHQVQDYEDETSGMQPIQTLPFYMNFPTTTAWKTPVAEEEIGIPLYLEPVRAPATY</sequence>
<evidence type="ECO:0000313" key="3">
    <source>
        <dbReference type="EMBL" id="KIM30253.1"/>
    </source>
</evidence>
<organism evidence="3 4">
    <name type="scientific">Serendipita vermifera MAFF 305830</name>
    <dbReference type="NCBI Taxonomy" id="933852"/>
    <lineage>
        <taxon>Eukaryota</taxon>
        <taxon>Fungi</taxon>
        <taxon>Dikarya</taxon>
        <taxon>Basidiomycota</taxon>
        <taxon>Agaricomycotina</taxon>
        <taxon>Agaricomycetes</taxon>
        <taxon>Sebacinales</taxon>
        <taxon>Serendipitaceae</taxon>
        <taxon>Serendipita</taxon>
    </lineage>
</organism>
<evidence type="ECO:0000256" key="1">
    <source>
        <dbReference type="PROSITE-ProRule" id="PRU00042"/>
    </source>
</evidence>
<keyword evidence="4" id="KW-1185">Reference proteome</keyword>
<accession>A0A0C2WVS3</accession>
<dbReference type="HOGENOM" id="CLU_1816996_0_0_1"/>
<feature type="domain" description="C2H2-type" evidence="2">
    <location>
        <begin position="9"/>
        <end position="36"/>
    </location>
</feature>
<proteinExistence type="predicted"/>
<reference evidence="4" key="2">
    <citation type="submission" date="2015-01" db="EMBL/GenBank/DDBJ databases">
        <title>Evolutionary Origins and Diversification of the Mycorrhizal Mutualists.</title>
        <authorList>
            <consortium name="DOE Joint Genome Institute"/>
            <consortium name="Mycorrhizal Genomics Consortium"/>
            <person name="Kohler A."/>
            <person name="Kuo A."/>
            <person name="Nagy L.G."/>
            <person name="Floudas D."/>
            <person name="Copeland A."/>
            <person name="Barry K.W."/>
            <person name="Cichocki N."/>
            <person name="Veneault-Fourrey C."/>
            <person name="LaButti K."/>
            <person name="Lindquist E.A."/>
            <person name="Lipzen A."/>
            <person name="Lundell T."/>
            <person name="Morin E."/>
            <person name="Murat C."/>
            <person name="Riley R."/>
            <person name="Ohm R."/>
            <person name="Sun H."/>
            <person name="Tunlid A."/>
            <person name="Henrissat B."/>
            <person name="Grigoriev I.V."/>
            <person name="Hibbett D.S."/>
            <person name="Martin F."/>
        </authorList>
    </citation>
    <scope>NUCLEOTIDE SEQUENCE [LARGE SCALE GENOMIC DNA]</scope>
    <source>
        <strain evidence="4">MAFF 305830</strain>
    </source>
</reference>
<dbReference type="GO" id="GO:0008270">
    <property type="term" value="F:zinc ion binding"/>
    <property type="evidence" value="ECO:0007669"/>
    <property type="project" value="UniProtKB-KW"/>
</dbReference>
<evidence type="ECO:0000259" key="2">
    <source>
        <dbReference type="PROSITE" id="PS50157"/>
    </source>
</evidence>
<dbReference type="InterPro" id="IPR013087">
    <property type="entry name" value="Znf_C2H2_type"/>
</dbReference>
<dbReference type="Proteomes" id="UP000054097">
    <property type="component" value="Unassembled WGS sequence"/>
</dbReference>
<dbReference type="AlphaFoldDB" id="A0A0C2WVS3"/>
<dbReference type="OrthoDB" id="10018191at2759"/>
<gene>
    <name evidence="3" type="ORF">M408DRAFT_328304</name>
</gene>
<keyword evidence="1" id="KW-0479">Metal-binding</keyword>
<dbReference type="InterPro" id="IPR036236">
    <property type="entry name" value="Znf_C2H2_sf"/>
</dbReference>
<keyword evidence="1" id="KW-0863">Zinc-finger</keyword>
<evidence type="ECO:0000313" key="4">
    <source>
        <dbReference type="Proteomes" id="UP000054097"/>
    </source>
</evidence>
<keyword evidence="1" id="KW-0862">Zinc</keyword>
<name>A0A0C2WVS3_SERVB</name>